<keyword evidence="7" id="KW-1185">Reference proteome</keyword>
<dbReference type="InterPro" id="IPR036390">
    <property type="entry name" value="WH_DNA-bd_sf"/>
</dbReference>
<dbReference type="PROSITE" id="PS50931">
    <property type="entry name" value="HTH_LYSR"/>
    <property type="match status" value="1"/>
</dbReference>
<protein>
    <submittedName>
        <fullName evidence="6">LysR family transcriptional regulator</fullName>
    </submittedName>
</protein>
<evidence type="ECO:0000256" key="1">
    <source>
        <dbReference type="ARBA" id="ARBA00009437"/>
    </source>
</evidence>
<dbReference type="Gene3D" id="3.40.190.10">
    <property type="entry name" value="Periplasmic binding protein-like II"/>
    <property type="match status" value="2"/>
</dbReference>
<dbReference type="SUPFAM" id="SSF46785">
    <property type="entry name" value="Winged helix' DNA-binding domain"/>
    <property type="match status" value="1"/>
</dbReference>
<dbReference type="PANTHER" id="PTHR30346">
    <property type="entry name" value="TRANSCRIPTIONAL DUAL REGULATOR HCAR-RELATED"/>
    <property type="match status" value="1"/>
</dbReference>
<keyword evidence="4" id="KW-0804">Transcription</keyword>
<evidence type="ECO:0000313" key="7">
    <source>
        <dbReference type="Proteomes" id="UP001597483"/>
    </source>
</evidence>
<dbReference type="RefSeq" id="WP_378302280.1">
    <property type="nucleotide sequence ID" value="NZ_JBHUKS010000005.1"/>
</dbReference>
<evidence type="ECO:0000256" key="2">
    <source>
        <dbReference type="ARBA" id="ARBA00023015"/>
    </source>
</evidence>
<dbReference type="InterPro" id="IPR036388">
    <property type="entry name" value="WH-like_DNA-bd_sf"/>
</dbReference>
<dbReference type="InterPro" id="IPR000847">
    <property type="entry name" value="LysR_HTH_N"/>
</dbReference>
<proteinExistence type="inferred from homology"/>
<sequence>MELREIECFLVLAEEIHFRRTAERLHLSAPRVSQTIRLLERQVGAPLFERTSRRVRLTSLGEQFYREMRPAYQELHRAFERVASAAREVDGLLRLGFLGSAANELTADILGRFQARHPGCRVTMSEVRCADPLGPLRAGDVDMLITRLPVHEEDLTVGPVLLSEPRMLAVPVGHPFARRESVSVEDLAEETVVDVAGPAPDYWWEFHAPTRTPSGKQIQRGPAVATFQELLAQISTGLGVSPVVESVSRYHARPDVSLVPIRDLPDSEVALVWRTNAETALLRAFASVAAEVTAEAGRALIRSTA</sequence>
<evidence type="ECO:0000256" key="3">
    <source>
        <dbReference type="ARBA" id="ARBA00023125"/>
    </source>
</evidence>
<dbReference type="SUPFAM" id="SSF53850">
    <property type="entry name" value="Periplasmic binding protein-like II"/>
    <property type="match status" value="1"/>
</dbReference>
<comment type="similarity">
    <text evidence="1">Belongs to the LysR transcriptional regulatory family.</text>
</comment>
<evidence type="ECO:0000256" key="4">
    <source>
        <dbReference type="ARBA" id="ARBA00023163"/>
    </source>
</evidence>
<dbReference type="Proteomes" id="UP001597483">
    <property type="component" value="Unassembled WGS sequence"/>
</dbReference>
<evidence type="ECO:0000259" key="5">
    <source>
        <dbReference type="PROSITE" id="PS50931"/>
    </source>
</evidence>
<dbReference type="EMBL" id="JBHUKS010000005">
    <property type="protein sequence ID" value="MFD2467502.1"/>
    <property type="molecule type" value="Genomic_DNA"/>
</dbReference>
<keyword evidence="3" id="KW-0238">DNA-binding</keyword>
<dbReference type="Pfam" id="PF03466">
    <property type="entry name" value="LysR_substrate"/>
    <property type="match status" value="1"/>
</dbReference>
<organism evidence="6 7">
    <name type="scientific">Amycolatopsis silviterrae</name>
    <dbReference type="NCBI Taxonomy" id="1656914"/>
    <lineage>
        <taxon>Bacteria</taxon>
        <taxon>Bacillati</taxon>
        <taxon>Actinomycetota</taxon>
        <taxon>Actinomycetes</taxon>
        <taxon>Pseudonocardiales</taxon>
        <taxon>Pseudonocardiaceae</taxon>
        <taxon>Amycolatopsis</taxon>
    </lineage>
</organism>
<dbReference type="Gene3D" id="1.10.10.10">
    <property type="entry name" value="Winged helix-like DNA-binding domain superfamily/Winged helix DNA-binding domain"/>
    <property type="match status" value="1"/>
</dbReference>
<dbReference type="Pfam" id="PF00126">
    <property type="entry name" value="HTH_1"/>
    <property type="match status" value="1"/>
</dbReference>
<accession>A0ABW5H2M9</accession>
<gene>
    <name evidence="6" type="ORF">ACFSVL_08875</name>
</gene>
<feature type="domain" description="HTH lysR-type" evidence="5">
    <location>
        <begin position="1"/>
        <end position="58"/>
    </location>
</feature>
<name>A0ABW5H2M9_9PSEU</name>
<keyword evidence="2" id="KW-0805">Transcription regulation</keyword>
<dbReference type="PRINTS" id="PR00039">
    <property type="entry name" value="HTHLYSR"/>
</dbReference>
<comment type="caution">
    <text evidence="6">The sequence shown here is derived from an EMBL/GenBank/DDBJ whole genome shotgun (WGS) entry which is preliminary data.</text>
</comment>
<reference evidence="7" key="1">
    <citation type="journal article" date="2019" name="Int. J. Syst. Evol. Microbiol.">
        <title>The Global Catalogue of Microorganisms (GCM) 10K type strain sequencing project: providing services to taxonomists for standard genome sequencing and annotation.</title>
        <authorList>
            <consortium name="The Broad Institute Genomics Platform"/>
            <consortium name="The Broad Institute Genome Sequencing Center for Infectious Disease"/>
            <person name="Wu L."/>
            <person name="Ma J."/>
        </authorList>
    </citation>
    <scope>NUCLEOTIDE SEQUENCE [LARGE SCALE GENOMIC DNA]</scope>
    <source>
        <strain evidence="7">CGMCC 4.7641</strain>
    </source>
</reference>
<dbReference type="PANTHER" id="PTHR30346:SF0">
    <property type="entry name" value="HCA OPERON TRANSCRIPTIONAL ACTIVATOR HCAR"/>
    <property type="match status" value="1"/>
</dbReference>
<dbReference type="InterPro" id="IPR005119">
    <property type="entry name" value="LysR_subst-bd"/>
</dbReference>
<evidence type="ECO:0000313" key="6">
    <source>
        <dbReference type="EMBL" id="MFD2467502.1"/>
    </source>
</evidence>
<dbReference type="CDD" id="cd08414">
    <property type="entry name" value="PBP2_LTTR_aromatics_like"/>
    <property type="match status" value="1"/>
</dbReference>